<organism evidence="7 8">
    <name type="scientific">Clostridium cochlearium</name>
    <dbReference type="NCBI Taxonomy" id="1494"/>
    <lineage>
        <taxon>Bacteria</taxon>
        <taxon>Bacillati</taxon>
        <taxon>Bacillota</taxon>
        <taxon>Clostridia</taxon>
        <taxon>Eubacteriales</taxon>
        <taxon>Clostridiaceae</taxon>
        <taxon>Clostridium</taxon>
    </lineage>
</organism>
<dbReference type="RefSeq" id="WP_111921347.1">
    <property type="nucleotide sequence ID" value="NZ_UAWC01000006.1"/>
</dbReference>
<dbReference type="Gene3D" id="2.40.420.20">
    <property type="match status" value="1"/>
</dbReference>
<feature type="signal peptide" evidence="3">
    <location>
        <begin position="1"/>
        <end position="20"/>
    </location>
</feature>
<dbReference type="Pfam" id="PF25973">
    <property type="entry name" value="BSH_CzcB"/>
    <property type="match status" value="1"/>
</dbReference>
<dbReference type="SUPFAM" id="SSF111369">
    <property type="entry name" value="HlyD-like secretion proteins"/>
    <property type="match status" value="2"/>
</dbReference>
<evidence type="ECO:0000256" key="3">
    <source>
        <dbReference type="SAM" id="SignalP"/>
    </source>
</evidence>
<gene>
    <name evidence="7" type="primary">mdtE</name>
    <name evidence="7" type="ORF">NCTC13028_01012</name>
</gene>
<evidence type="ECO:0000313" key="7">
    <source>
        <dbReference type="EMBL" id="SQB34118.1"/>
    </source>
</evidence>
<dbReference type="Pfam" id="PF25967">
    <property type="entry name" value="RND-MFP_C"/>
    <property type="match status" value="1"/>
</dbReference>
<dbReference type="Gene3D" id="1.10.287.470">
    <property type="entry name" value="Helix hairpin bin"/>
    <property type="match status" value="1"/>
</dbReference>
<feature type="coiled-coil region" evidence="2">
    <location>
        <begin position="158"/>
        <end position="192"/>
    </location>
</feature>
<dbReference type="GO" id="GO:0015562">
    <property type="term" value="F:efflux transmembrane transporter activity"/>
    <property type="evidence" value="ECO:0007669"/>
    <property type="project" value="TreeGrafter"/>
</dbReference>
<evidence type="ECO:0000259" key="4">
    <source>
        <dbReference type="Pfam" id="PF25954"/>
    </source>
</evidence>
<dbReference type="Gene3D" id="2.40.50.100">
    <property type="match status" value="1"/>
</dbReference>
<feature type="chain" id="PRO_5016017574" evidence="3">
    <location>
        <begin position="21"/>
        <end position="386"/>
    </location>
</feature>
<dbReference type="PANTHER" id="PTHR30469:SF20">
    <property type="entry name" value="EFFLUX RND TRANSPORTER PERIPLASMIC ADAPTOR SUBUNIT"/>
    <property type="match status" value="1"/>
</dbReference>
<dbReference type="InterPro" id="IPR058792">
    <property type="entry name" value="Beta-barrel_RND_2"/>
</dbReference>
<dbReference type="NCBIfam" id="TIGR01730">
    <property type="entry name" value="RND_mfp"/>
    <property type="match status" value="1"/>
</dbReference>
<dbReference type="PANTHER" id="PTHR30469">
    <property type="entry name" value="MULTIDRUG RESISTANCE PROTEIN MDTA"/>
    <property type="match status" value="1"/>
</dbReference>
<feature type="domain" description="Multidrug resistance protein MdtA-like C-terminal permuted SH3" evidence="5">
    <location>
        <begin position="312"/>
        <end position="369"/>
    </location>
</feature>
<name>A0A2X2VZT3_CLOCO</name>
<feature type="domain" description="CusB-like beta-barrel" evidence="4">
    <location>
        <begin position="231"/>
        <end position="305"/>
    </location>
</feature>
<dbReference type="EMBL" id="UAWC01000006">
    <property type="protein sequence ID" value="SQB34118.1"/>
    <property type="molecule type" value="Genomic_DNA"/>
</dbReference>
<dbReference type="Pfam" id="PF25954">
    <property type="entry name" value="Beta-barrel_RND_2"/>
    <property type="match status" value="1"/>
</dbReference>
<dbReference type="PROSITE" id="PS51257">
    <property type="entry name" value="PROKAR_LIPOPROTEIN"/>
    <property type="match status" value="1"/>
</dbReference>
<sequence length="386" mass="42086">MKRITPILLIFCLMITGCGAKEETVQEETIKKVYTQTVGASKYSDGFTVSGNVTPTEVVKLSFKLPGVISNVFVDEGDKVTQGQVVATMDQSDYSLKVKAAQSEYDAAKLQIETEIPAKLSQAQAAYDLTKVTYDRLKVLYEQEAIPKAKFDEISTKLKVDENTLKQAKEARNIAETKLKMAEAALEAANSNINDTTIHSPINGVVLKKIFESGEVTNAGYPVVAVGKVDKVWVEIGVTDQHINSLKKGQKVNVYGYGINKSMEGTIDKITSLANEKTRTFPVKILVDNANGELKPGMIVKVDLGLNQSDKVIIPLSSVINLAEGSAVYVYSDETKTVSKRIIKTGIILNDKIEVTKGLKNGEKLVVEGQFVVKDGEKVTAKEMAK</sequence>
<evidence type="ECO:0000256" key="1">
    <source>
        <dbReference type="ARBA" id="ARBA00009477"/>
    </source>
</evidence>
<dbReference type="AlphaFoldDB" id="A0A2X2VZT3"/>
<dbReference type="Gene3D" id="2.40.30.170">
    <property type="match status" value="1"/>
</dbReference>
<evidence type="ECO:0000313" key="8">
    <source>
        <dbReference type="Proteomes" id="UP000250223"/>
    </source>
</evidence>
<dbReference type="Proteomes" id="UP000250223">
    <property type="component" value="Unassembled WGS sequence"/>
</dbReference>
<evidence type="ECO:0000259" key="5">
    <source>
        <dbReference type="Pfam" id="PF25967"/>
    </source>
</evidence>
<protein>
    <submittedName>
        <fullName evidence="7">RND family efflux transporter MFP subunit</fullName>
    </submittedName>
</protein>
<dbReference type="InterPro" id="IPR058647">
    <property type="entry name" value="BSH_CzcB-like"/>
</dbReference>
<dbReference type="GO" id="GO:1990281">
    <property type="term" value="C:efflux pump complex"/>
    <property type="evidence" value="ECO:0007669"/>
    <property type="project" value="TreeGrafter"/>
</dbReference>
<evidence type="ECO:0000259" key="6">
    <source>
        <dbReference type="Pfam" id="PF25973"/>
    </source>
</evidence>
<evidence type="ECO:0000256" key="2">
    <source>
        <dbReference type="SAM" id="Coils"/>
    </source>
</evidence>
<keyword evidence="2" id="KW-0175">Coiled coil</keyword>
<feature type="domain" description="CzcB-like barrel-sandwich hybrid" evidence="6">
    <location>
        <begin position="59"/>
        <end position="223"/>
    </location>
</feature>
<dbReference type="InterPro" id="IPR006143">
    <property type="entry name" value="RND_pump_MFP"/>
</dbReference>
<reference evidence="7 8" key="1">
    <citation type="submission" date="2018-06" db="EMBL/GenBank/DDBJ databases">
        <authorList>
            <consortium name="Pathogen Informatics"/>
            <person name="Doyle S."/>
        </authorList>
    </citation>
    <scope>NUCLEOTIDE SEQUENCE [LARGE SCALE GENOMIC DNA]</scope>
    <source>
        <strain evidence="7 8">NCTC13028</strain>
    </source>
</reference>
<keyword evidence="3" id="KW-0732">Signal</keyword>
<accession>A0A2X2VZT3</accession>
<dbReference type="InterPro" id="IPR058627">
    <property type="entry name" value="MdtA-like_C"/>
</dbReference>
<proteinExistence type="inferred from homology"/>
<comment type="similarity">
    <text evidence="1">Belongs to the membrane fusion protein (MFP) (TC 8.A.1) family.</text>
</comment>